<gene>
    <name evidence="3" type="ORF">JOC54_002811</name>
</gene>
<reference evidence="3" key="1">
    <citation type="submission" date="2021-01" db="EMBL/GenBank/DDBJ databases">
        <title>Genomic Encyclopedia of Type Strains, Phase IV (KMG-IV): sequencing the most valuable type-strain genomes for metagenomic binning, comparative biology and taxonomic classification.</title>
        <authorList>
            <person name="Goeker M."/>
        </authorList>
    </citation>
    <scope>NUCLEOTIDE SEQUENCE</scope>
    <source>
        <strain evidence="3">DSM 21943</strain>
    </source>
</reference>
<evidence type="ECO:0000256" key="1">
    <source>
        <dbReference type="SAM" id="MobiDB-lite"/>
    </source>
</evidence>
<proteinExistence type="predicted"/>
<evidence type="ECO:0000313" key="4">
    <source>
        <dbReference type="Proteomes" id="UP001179280"/>
    </source>
</evidence>
<feature type="compositionally biased region" description="Pro residues" evidence="1">
    <location>
        <begin position="36"/>
        <end position="51"/>
    </location>
</feature>
<feature type="region of interest" description="Disordered" evidence="1">
    <location>
        <begin position="33"/>
        <end position="60"/>
    </location>
</feature>
<dbReference type="RefSeq" id="WP_204466758.1">
    <property type="nucleotide sequence ID" value="NZ_JAFBCV010000008.1"/>
</dbReference>
<name>A0ABS2SWZ4_9BACI</name>
<dbReference type="Proteomes" id="UP001179280">
    <property type="component" value="Unassembled WGS sequence"/>
</dbReference>
<evidence type="ECO:0000313" key="3">
    <source>
        <dbReference type="EMBL" id="MBM7839531.1"/>
    </source>
</evidence>
<accession>A0ABS2SWZ4</accession>
<dbReference type="PROSITE" id="PS51257">
    <property type="entry name" value="PROKAR_LIPOPROTEIN"/>
    <property type="match status" value="1"/>
</dbReference>
<organism evidence="3 4">
    <name type="scientific">Shouchella xiaoxiensis</name>
    <dbReference type="NCBI Taxonomy" id="766895"/>
    <lineage>
        <taxon>Bacteria</taxon>
        <taxon>Bacillati</taxon>
        <taxon>Bacillota</taxon>
        <taxon>Bacilli</taxon>
        <taxon>Bacillales</taxon>
        <taxon>Bacillaceae</taxon>
        <taxon>Shouchella</taxon>
    </lineage>
</organism>
<protein>
    <recommendedName>
        <fullName evidence="5">Lipoprotein</fullName>
    </recommendedName>
</protein>
<feature type="signal peptide" evidence="2">
    <location>
        <begin position="1"/>
        <end position="34"/>
    </location>
</feature>
<keyword evidence="2" id="KW-0732">Signal</keyword>
<sequence length="417" mass="46169">MRTCSDYRTRLRLMSCVSLLGFFLLAGCTPEANPAPTNPPSEPTTPPTEEPPTPEEDPVEEKQLVVEHGDRTDVLSAQMASAPFDKTYLIPEGVEVVTTGDSLTFSAAADLDLDYDFQATVSAQALPADYDLTLRRDFTSLSLRSEENEPNNIDLALFPELLFDYYLSIDTGNDRIHRLVQFDQELEQMYVATLLLSDTASLDSDTYEEIVSLFHAILISANDEDVEIEPIPSEYASLSLTEKLQDRSLHDQANEDASEQISLLSTSYNGNEVTFPVETHLLFDSIEVELPEGYEMRTLGEQSYSFTHTADTDYEPVSLIIGLAHPNISLNLHVNALRSSGTELPADTFPELDSYDYAFAEQNDDGLYAGLTLIKELDDGRILDVAVRTGEEHIDTMTLVKLIAALATVDTTEASIK</sequence>
<keyword evidence="4" id="KW-1185">Reference proteome</keyword>
<dbReference type="EMBL" id="JAFBCV010000008">
    <property type="protein sequence ID" value="MBM7839531.1"/>
    <property type="molecule type" value="Genomic_DNA"/>
</dbReference>
<evidence type="ECO:0000256" key="2">
    <source>
        <dbReference type="SAM" id="SignalP"/>
    </source>
</evidence>
<evidence type="ECO:0008006" key="5">
    <source>
        <dbReference type="Google" id="ProtNLM"/>
    </source>
</evidence>
<feature type="chain" id="PRO_5047289953" description="Lipoprotein" evidence="2">
    <location>
        <begin position="35"/>
        <end position="417"/>
    </location>
</feature>
<comment type="caution">
    <text evidence="3">The sequence shown here is derived from an EMBL/GenBank/DDBJ whole genome shotgun (WGS) entry which is preliminary data.</text>
</comment>